<evidence type="ECO:0000313" key="1">
    <source>
        <dbReference type="EMBL" id="CAE0606516.1"/>
    </source>
</evidence>
<name>A0A7S3UAT8_9CHLO</name>
<gene>
    <name evidence="1" type="ORF">PSAL00342_LOCUS332</name>
</gene>
<accession>A0A7S3UAT8</accession>
<sequence>MLLPSVTLHTFQYFECKVRDVMVCTSMKTMGMVDIKLSSSQCSMAKVCSDRGTFRGPFSKPRATAPCPPQGPIRWLEHGIAQELHRSDDFMGRALLLATAAYRSTGTR</sequence>
<organism evidence="1">
    <name type="scientific">Picocystis salinarum</name>
    <dbReference type="NCBI Taxonomy" id="88271"/>
    <lineage>
        <taxon>Eukaryota</taxon>
        <taxon>Viridiplantae</taxon>
        <taxon>Chlorophyta</taxon>
        <taxon>Picocystophyceae</taxon>
        <taxon>Picocystales</taxon>
        <taxon>Picocystaceae</taxon>
        <taxon>Picocystis</taxon>
    </lineage>
</organism>
<protein>
    <submittedName>
        <fullName evidence="1">Uncharacterized protein</fullName>
    </submittedName>
</protein>
<reference evidence="1" key="1">
    <citation type="submission" date="2021-01" db="EMBL/GenBank/DDBJ databases">
        <authorList>
            <person name="Corre E."/>
            <person name="Pelletier E."/>
            <person name="Niang G."/>
            <person name="Scheremetjew M."/>
            <person name="Finn R."/>
            <person name="Kale V."/>
            <person name="Holt S."/>
            <person name="Cochrane G."/>
            <person name="Meng A."/>
            <person name="Brown T."/>
            <person name="Cohen L."/>
        </authorList>
    </citation>
    <scope>NUCLEOTIDE SEQUENCE</scope>
    <source>
        <strain evidence="1">CCMP1897</strain>
    </source>
</reference>
<dbReference type="EMBL" id="HBIS01000401">
    <property type="protein sequence ID" value="CAE0606516.1"/>
    <property type="molecule type" value="Transcribed_RNA"/>
</dbReference>
<proteinExistence type="predicted"/>
<dbReference type="AlphaFoldDB" id="A0A7S3UAT8"/>